<proteinExistence type="inferred from homology"/>
<feature type="coiled-coil region" evidence="5">
    <location>
        <begin position="295"/>
        <end position="374"/>
    </location>
</feature>
<evidence type="ECO:0000259" key="6">
    <source>
        <dbReference type="PROSITE" id="PS51842"/>
    </source>
</evidence>
<dbReference type="Pfam" id="PF00038">
    <property type="entry name" value="Filament"/>
    <property type="match status" value="1"/>
</dbReference>
<dbReference type="SUPFAM" id="SSF64593">
    <property type="entry name" value="Intermediate filament protein, coiled coil region"/>
    <property type="match status" value="1"/>
</dbReference>
<organism evidence="7 8">
    <name type="scientific">Pelobates cultripes</name>
    <name type="common">Western spadefoot toad</name>
    <dbReference type="NCBI Taxonomy" id="61616"/>
    <lineage>
        <taxon>Eukaryota</taxon>
        <taxon>Metazoa</taxon>
        <taxon>Chordata</taxon>
        <taxon>Craniata</taxon>
        <taxon>Vertebrata</taxon>
        <taxon>Euteleostomi</taxon>
        <taxon>Amphibia</taxon>
        <taxon>Batrachia</taxon>
        <taxon>Anura</taxon>
        <taxon>Pelobatoidea</taxon>
        <taxon>Pelobatidae</taxon>
        <taxon>Pelobates</taxon>
    </lineage>
</organism>
<evidence type="ECO:0000313" key="7">
    <source>
        <dbReference type="EMBL" id="CAH2302553.1"/>
    </source>
</evidence>
<evidence type="ECO:0000256" key="1">
    <source>
        <dbReference type="ARBA" id="ARBA00022744"/>
    </source>
</evidence>
<dbReference type="Gene3D" id="1.20.5.1160">
    <property type="entry name" value="Vasodilator-stimulated phosphoprotein"/>
    <property type="match status" value="1"/>
</dbReference>
<dbReference type="InterPro" id="IPR039008">
    <property type="entry name" value="IF_rod_dom"/>
</dbReference>
<dbReference type="AlphaFoldDB" id="A0AAD1SNF8"/>
<dbReference type="PANTHER" id="PTHR23239">
    <property type="entry name" value="INTERMEDIATE FILAMENT"/>
    <property type="match status" value="1"/>
</dbReference>
<dbReference type="Gene3D" id="1.20.5.500">
    <property type="entry name" value="Single helix bin"/>
    <property type="match status" value="1"/>
</dbReference>
<keyword evidence="2 4" id="KW-0403">Intermediate filament</keyword>
<dbReference type="PROSITE" id="PS51842">
    <property type="entry name" value="IF_ROD_2"/>
    <property type="match status" value="1"/>
</dbReference>
<dbReference type="GO" id="GO:0005198">
    <property type="term" value="F:structural molecule activity"/>
    <property type="evidence" value="ECO:0007669"/>
    <property type="project" value="InterPro"/>
</dbReference>
<protein>
    <submittedName>
        <fullName evidence="7">Keratin, type I cytoskeletal 19-like</fullName>
    </submittedName>
</protein>
<evidence type="ECO:0000256" key="2">
    <source>
        <dbReference type="ARBA" id="ARBA00022754"/>
    </source>
</evidence>
<keyword evidence="3 5" id="KW-0175">Coiled coil</keyword>
<comment type="similarity">
    <text evidence="4">Belongs to the intermediate filament family.</text>
</comment>
<dbReference type="EMBL" id="OW240917">
    <property type="protein sequence ID" value="CAH2302553.1"/>
    <property type="molecule type" value="Genomic_DNA"/>
</dbReference>
<name>A0AAD1SNF8_PELCU</name>
<dbReference type="Gene3D" id="1.20.5.170">
    <property type="match status" value="1"/>
</dbReference>
<keyword evidence="1" id="KW-0416">Keratin</keyword>
<evidence type="ECO:0000256" key="5">
    <source>
        <dbReference type="SAM" id="Coils"/>
    </source>
</evidence>
<keyword evidence="8" id="KW-1185">Reference proteome</keyword>
<feature type="domain" description="IF rod" evidence="6">
    <location>
        <begin position="193"/>
        <end position="503"/>
    </location>
</feature>
<reference evidence="7" key="1">
    <citation type="submission" date="2022-03" db="EMBL/GenBank/DDBJ databases">
        <authorList>
            <person name="Alioto T."/>
            <person name="Alioto T."/>
            <person name="Gomez Garrido J."/>
        </authorList>
    </citation>
    <scope>NUCLEOTIDE SEQUENCE</scope>
</reference>
<dbReference type="InterPro" id="IPR018039">
    <property type="entry name" value="IF_conserved"/>
</dbReference>
<dbReference type="PANTHER" id="PTHR23239:SF180">
    <property type="entry name" value="KERATIN, TYPE I CYTOSKELETAL 17"/>
    <property type="match status" value="1"/>
</dbReference>
<dbReference type="SMART" id="SM01391">
    <property type="entry name" value="Filament"/>
    <property type="match status" value="1"/>
</dbReference>
<evidence type="ECO:0000256" key="4">
    <source>
        <dbReference type="RuleBase" id="RU000685"/>
    </source>
</evidence>
<dbReference type="Proteomes" id="UP001295444">
    <property type="component" value="Chromosome 06"/>
</dbReference>
<evidence type="ECO:0000256" key="3">
    <source>
        <dbReference type="ARBA" id="ARBA00023054"/>
    </source>
</evidence>
<evidence type="ECO:0000313" key="8">
    <source>
        <dbReference type="Proteomes" id="UP001295444"/>
    </source>
</evidence>
<dbReference type="GO" id="GO:0005882">
    <property type="term" value="C:intermediate filament"/>
    <property type="evidence" value="ECO:0007669"/>
    <property type="project" value="UniProtKB-KW"/>
</dbReference>
<dbReference type="PRINTS" id="PR01248">
    <property type="entry name" value="TYPE1KERATIN"/>
</dbReference>
<accession>A0AAD1SNF8</accession>
<gene>
    <name evidence="7" type="ORF">PECUL_23A014724</name>
</gene>
<dbReference type="PROSITE" id="PS00226">
    <property type="entry name" value="IF_ROD_1"/>
    <property type="match status" value="1"/>
</dbReference>
<sequence length="514" mass="60488">MNHRFKQKNHCLFGSQFNQTTRNFHNNTLHHLGSYKGHHVVCHQSYQGGFNNNLLSYNPQYGGFDKGYHRPKHYPQELRNFGGVFRNSHHEEFQRTNNRFSNNFHYGGFQNSNYGWWQKRLHGENQHLHNEGFHQASRHITPPREHNVTTVYKHFNHRCGYDQVGQNYDHGTYLKNTGRNGGQNRKGFLNINNKESMKHLNERLSSYMGNIRSLAQENIHLKRDICEWYSKETSPTLPDSNKYLKIIEEIRCQISKAIRENTSIILETKKSKLAIDDLNIKYKEKCEFNSMGTDVKSLQRTLGVLNHETAELNRQVENLQQKIQQMRRDNEEKMKMQLPELGHRVKVEVKAASSAELTQALQDMRKKYEKHMEKNLRDAEIIFRQSIEGLYKNGSSGFEQIEPVQTELIHLKKSLQTLEIEFQRDEDMTSTLENSLEETQDLYASKLNQLQYIITKQEGALAQTRSEMEKRKQEYHLLIAEKTRLEMDITTYKHLLDGHDTLVDEILKKHGNCV</sequence>
<dbReference type="InterPro" id="IPR002957">
    <property type="entry name" value="Keratin_I"/>
</dbReference>